<reference evidence="2 3" key="1">
    <citation type="submission" date="2020-08" db="EMBL/GenBank/DDBJ databases">
        <title>Genome public.</title>
        <authorList>
            <person name="Liu C."/>
            <person name="Sun Q."/>
        </authorList>
    </citation>
    <scope>NUCLEOTIDE SEQUENCE [LARGE SCALE GENOMIC DNA]</scope>
    <source>
        <strain evidence="2 3">NSJ-6</strain>
    </source>
</reference>
<keyword evidence="1" id="KW-0472">Membrane</keyword>
<evidence type="ECO:0000256" key="1">
    <source>
        <dbReference type="SAM" id="Phobius"/>
    </source>
</evidence>
<feature type="transmembrane region" description="Helical" evidence="1">
    <location>
        <begin position="31"/>
        <end position="52"/>
    </location>
</feature>
<organism evidence="2 3">
    <name type="scientific">Clostridium hominis</name>
    <dbReference type="NCBI Taxonomy" id="2763036"/>
    <lineage>
        <taxon>Bacteria</taxon>
        <taxon>Bacillati</taxon>
        <taxon>Bacillota</taxon>
        <taxon>Clostridia</taxon>
        <taxon>Eubacteriales</taxon>
        <taxon>Clostridiaceae</taxon>
        <taxon>Clostridium</taxon>
    </lineage>
</organism>
<dbReference type="RefSeq" id="WP_186860255.1">
    <property type="nucleotide sequence ID" value="NZ_JACOOO010000025.1"/>
</dbReference>
<evidence type="ECO:0000313" key="3">
    <source>
        <dbReference type="Proteomes" id="UP000596929"/>
    </source>
</evidence>
<feature type="transmembrane region" description="Helical" evidence="1">
    <location>
        <begin position="102"/>
        <end position="128"/>
    </location>
</feature>
<comment type="caution">
    <text evidence="2">The sequence shown here is derived from an EMBL/GenBank/DDBJ whole genome shotgun (WGS) entry which is preliminary data.</text>
</comment>
<keyword evidence="1" id="KW-1133">Transmembrane helix</keyword>
<name>A0ABR7DFZ7_9CLOT</name>
<sequence>MAVLVALPCLISLINILIIIDKKDSDNKENIFLKSLLFLSIITLFICLYNLINYFLYENNLIFRGWIDKLYFFAGCSFIFLVIIVINFYLYKLMKKSYIQKFLSVLSTMASIFITPILIMWMMFIYAFTSYPEHTVYEHSRYLIAKVSTGFHHSTVSYYEPVNFMIMRKTSIPEERYDGSYDKYDRIE</sequence>
<gene>
    <name evidence="2" type="ORF">H8S20_11875</name>
</gene>
<keyword evidence="3" id="KW-1185">Reference proteome</keyword>
<dbReference type="Proteomes" id="UP000596929">
    <property type="component" value="Unassembled WGS sequence"/>
</dbReference>
<evidence type="ECO:0000313" key="2">
    <source>
        <dbReference type="EMBL" id="MBC5629588.1"/>
    </source>
</evidence>
<dbReference type="EMBL" id="JACOOO010000025">
    <property type="protein sequence ID" value="MBC5629588.1"/>
    <property type="molecule type" value="Genomic_DNA"/>
</dbReference>
<proteinExistence type="predicted"/>
<protein>
    <submittedName>
        <fullName evidence="2">Uncharacterized protein</fullName>
    </submittedName>
</protein>
<feature type="transmembrane region" description="Helical" evidence="1">
    <location>
        <begin position="72"/>
        <end position="90"/>
    </location>
</feature>
<accession>A0ABR7DFZ7</accession>
<keyword evidence="1" id="KW-0812">Transmembrane</keyword>